<keyword evidence="3" id="KW-1185">Reference proteome</keyword>
<organism evidence="2 3">
    <name type="scientific">Hibiscus sabdariffa</name>
    <name type="common">roselle</name>
    <dbReference type="NCBI Taxonomy" id="183260"/>
    <lineage>
        <taxon>Eukaryota</taxon>
        <taxon>Viridiplantae</taxon>
        <taxon>Streptophyta</taxon>
        <taxon>Embryophyta</taxon>
        <taxon>Tracheophyta</taxon>
        <taxon>Spermatophyta</taxon>
        <taxon>Magnoliopsida</taxon>
        <taxon>eudicotyledons</taxon>
        <taxon>Gunneridae</taxon>
        <taxon>Pentapetalae</taxon>
        <taxon>rosids</taxon>
        <taxon>malvids</taxon>
        <taxon>Malvales</taxon>
        <taxon>Malvaceae</taxon>
        <taxon>Malvoideae</taxon>
        <taxon>Hibiscus</taxon>
    </lineage>
</organism>
<evidence type="ECO:0000259" key="1">
    <source>
        <dbReference type="Pfam" id="PF25372"/>
    </source>
</evidence>
<protein>
    <recommendedName>
        <fullName evidence="1">F-box/LRR-repeat protein 15-like leucin rich repeat domain-containing protein</fullName>
    </recommendedName>
</protein>
<dbReference type="Pfam" id="PF25372">
    <property type="entry name" value="DUF7885"/>
    <property type="match status" value="2"/>
</dbReference>
<dbReference type="EMBL" id="JBBPBN010000369">
    <property type="protein sequence ID" value="KAK8487986.1"/>
    <property type="molecule type" value="Genomic_DNA"/>
</dbReference>
<comment type="caution">
    <text evidence="2">The sequence shown here is derived from an EMBL/GenBank/DDBJ whole genome shotgun (WGS) entry which is preliminary data.</text>
</comment>
<dbReference type="Gene3D" id="3.80.10.10">
    <property type="entry name" value="Ribonuclease Inhibitor"/>
    <property type="match status" value="3"/>
</dbReference>
<sequence length="780" mass="86477">MSQESIGNTVGASNNVNRNATNINLQDVIREMDRLLQQRLRPMEERIEQLEEISLEGQLSQRRHNSECEEEYDGEIDDEQAYEQATRQGLRQQEPRHQRARPRYKLPVLSGFLNSTQTPMKKQKQDNPFNLVAEEIIFIILDLLNRNSLAIKSFSLVCKSFYAVESKHRCSLKPLRQERLPALLSRYPNITHLDLTLCSRVSDASLSLVSHSCASSLRSIDFSRTPLFSTYGLLRLALNCKNIVEIDLSNATELKDSALAAVAEAKNLEKLSLARCKSITDMGVGCVAVGCRKLRFICLKWCFGVGDLGIGLLAVKCKHLCFLDLSYLPITNKCLSSISKLQHLEELILEGCFGIEDDSLAVLKHGCNSLKSLDVSTCQNISHNGLPSLINGALGLRQLTLAHGSPVTSSLADCLRKHSMLQSVKLDGCFVTDDGLKTIGNWCASLRELSLSKCLGVTDEGLSSVVTKHRDLRKLDITCCRKITDASIASITNSCKSLTSLRVESCTLVTREAFVLIGQRCHLLEELDLTDNEVDDKGLKYISRCSELSSLKLGICLNITDEGLIHIGKGCSKLVELDLYRSEEITDSAILAIAQGCPGLEMINMAYCKYITDRSLLSLSKCPQLKTLESRGCSLITSLGLKAVAVGCKELTKLDIKKCHNIDDAGMLPLARFSQNLRQINLSHSSVTDIGLLSLSSISCLQNMTILHLKGLTPAGLAAVLLACGGLKKVKLQATFRWLLPLRLVQYLESRGCMFQWKDKVLQEKLDPKCWKLQLEDLMP</sequence>
<name>A0ABR2A4M6_9ROSI</name>
<feature type="domain" description="F-box/LRR-repeat protein 15-like leucin rich repeat" evidence="1">
    <location>
        <begin position="239"/>
        <end position="389"/>
    </location>
</feature>
<reference evidence="2 3" key="1">
    <citation type="journal article" date="2024" name="G3 (Bethesda)">
        <title>Genome assembly of Hibiscus sabdariffa L. provides insights into metabolisms of medicinal natural products.</title>
        <authorList>
            <person name="Kim T."/>
        </authorList>
    </citation>
    <scope>NUCLEOTIDE SEQUENCE [LARGE SCALE GENOMIC DNA]</scope>
    <source>
        <strain evidence="2">TK-2024</strain>
        <tissue evidence="2">Old leaves</tissue>
    </source>
</reference>
<feature type="domain" description="F-box/LRR-repeat protein 15-like leucin rich repeat" evidence="1">
    <location>
        <begin position="431"/>
        <end position="592"/>
    </location>
</feature>
<dbReference type="InterPro" id="IPR001611">
    <property type="entry name" value="Leu-rich_rpt"/>
</dbReference>
<dbReference type="InterPro" id="IPR032675">
    <property type="entry name" value="LRR_dom_sf"/>
</dbReference>
<evidence type="ECO:0000313" key="2">
    <source>
        <dbReference type="EMBL" id="KAK8487986.1"/>
    </source>
</evidence>
<dbReference type="PANTHER" id="PTHR13318:SF105">
    <property type="entry name" value="F-BOX_LRR-REPEAT PROTEIN 3"/>
    <property type="match status" value="1"/>
</dbReference>
<gene>
    <name evidence="2" type="ORF">V6N11_081496</name>
</gene>
<dbReference type="SUPFAM" id="SSF52047">
    <property type="entry name" value="RNI-like"/>
    <property type="match status" value="3"/>
</dbReference>
<dbReference type="PANTHER" id="PTHR13318">
    <property type="entry name" value="PARTNER OF PAIRED, ISOFORM B-RELATED"/>
    <property type="match status" value="1"/>
</dbReference>
<dbReference type="InterPro" id="IPR057207">
    <property type="entry name" value="FBXL15_LRR"/>
</dbReference>
<dbReference type="InterPro" id="IPR006553">
    <property type="entry name" value="Leu-rich_rpt_Cys-con_subtyp"/>
</dbReference>
<proteinExistence type="predicted"/>
<dbReference type="Proteomes" id="UP001396334">
    <property type="component" value="Unassembled WGS sequence"/>
</dbReference>
<accession>A0ABR2A4M6</accession>
<dbReference type="SMART" id="SM00367">
    <property type="entry name" value="LRR_CC"/>
    <property type="match status" value="18"/>
</dbReference>
<dbReference type="Pfam" id="PF13516">
    <property type="entry name" value="LRR_6"/>
    <property type="match status" value="2"/>
</dbReference>
<evidence type="ECO:0000313" key="3">
    <source>
        <dbReference type="Proteomes" id="UP001396334"/>
    </source>
</evidence>